<gene>
    <name evidence="2" type="ORF">ZIOFF_010376</name>
</gene>
<dbReference type="InterPro" id="IPR027417">
    <property type="entry name" value="P-loop_NTPase"/>
</dbReference>
<proteinExistence type="predicted"/>
<feature type="domain" description="NB-ARC" evidence="1">
    <location>
        <begin position="27"/>
        <end position="80"/>
    </location>
</feature>
<dbReference type="Proteomes" id="UP000734854">
    <property type="component" value="Unassembled WGS sequence"/>
</dbReference>
<dbReference type="Pfam" id="PF00931">
    <property type="entry name" value="NB-ARC"/>
    <property type="match status" value="1"/>
</dbReference>
<dbReference type="GO" id="GO:0043531">
    <property type="term" value="F:ADP binding"/>
    <property type="evidence" value="ECO:0007669"/>
    <property type="project" value="InterPro"/>
</dbReference>
<sequence length="149" mass="17066">MADRYSDPCIIGHFAKEAQSDFSRRLCGFGKTTLAKTVYDDPVIVGGHFQSRAWIAVSQNYNIKDLLKRLFDKFQSTSNKFEMFWVPGCPTEEWESLRIALPPRKGGNPSMFGEFKEAMTKEFEITDIGIMVYYLGIEVDQRKDGIFIS</sequence>
<dbReference type="EMBL" id="JACMSC010000003">
    <property type="protein sequence ID" value="KAG6528225.1"/>
    <property type="molecule type" value="Genomic_DNA"/>
</dbReference>
<evidence type="ECO:0000313" key="2">
    <source>
        <dbReference type="EMBL" id="KAG6528225.1"/>
    </source>
</evidence>
<dbReference type="InterPro" id="IPR002182">
    <property type="entry name" value="NB-ARC"/>
</dbReference>
<name>A0A8J5HP13_ZINOF</name>
<keyword evidence="3" id="KW-1185">Reference proteome</keyword>
<protein>
    <recommendedName>
        <fullName evidence="1">NB-ARC domain-containing protein</fullName>
    </recommendedName>
</protein>
<reference evidence="2 3" key="1">
    <citation type="submission" date="2020-08" db="EMBL/GenBank/DDBJ databases">
        <title>Plant Genome Project.</title>
        <authorList>
            <person name="Zhang R.-G."/>
        </authorList>
    </citation>
    <scope>NUCLEOTIDE SEQUENCE [LARGE SCALE GENOMIC DNA]</scope>
    <source>
        <tissue evidence="2">Rhizome</tissue>
    </source>
</reference>
<dbReference type="SUPFAM" id="SSF52540">
    <property type="entry name" value="P-loop containing nucleoside triphosphate hydrolases"/>
    <property type="match status" value="1"/>
</dbReference>
<evidence type="ECO:0000313" key="3">
    <source>
        <dbReference type="Proteomes" id="UP000734854"/>
    </source>
</evidence>
<evidence type="ECO:0000259" key="1">
    <source>
        <dbReference type="Pfam" id="PF00931"/>
    </source>
</evidence>
<dbReference type="Gene3D" id="3.40.50.300">
    <property type="entry name" value="P-loop containing nucleotide triphosphate hydrolases"/>
    <property type="match status" value="1"/>
</dbReference>
<dbReference type="AlphaFoldDB" id="A0A8J5HP13"/>
<comment type="caution">
    <text evidence="2">The sequence shown here is derived from an EMBL/GenBank/DDBJ whole genome shotgun (WGS) entry which is preliminary data.</text>
</comment>
<accession>A0A8J5HP13</accession>
<organism evidence="2 3">
    <name type="scientific">Zingiber officinale</name>
    <name type="common">Ginger</name>
    <name type="synonym">Amomum zingiber</name>
    <dbReference type="NCBI Taxonomy" id="94328"/>
    <lineage>
        <taxon>Eukaryota</taxon>
        <taxon>Viridiplantae</taxon>
        <taxon>Streptophyta</taxon>
        <taxon>Embryophyta</taxon>
        <taxon>Tracheophyta</taxon>
        <taxon>Spermatophyta</taxon>
        <taxon>Magnoliopsida</taxon>
        <taxon>Liliopsida</taxon>
        <taxon>Zingiberales</taxon>
        <taxon>Zingiberaceae</taxon>
        <taxon>Zingiber</taxon>
    </lineage>
</organism>